<keyword evidence="5" id="KW-0812">Transmembrane</keyword>
<feature type="transmembrane region" description="Helical" evidence="5">
    <location>
        <begin position="21"/>
        <end position="40"/>
    </location>
</feature>
<dbReference type="GO" id="GO:0005524">
    <property type="term" value="F:ATP binding"/>
    <property type="evidence" value="ECO:0007669"/>
    <property type="project" value="UniProtKB-KW"/>
</dbReference>
<gene>
    <name evidence="6" type="ORF">LITE_LOCUS24066</name>
</gene>
<comment type="caution">
    <text evidence="6">The sequence shown here is derived from an EMBL/GenBank/DDBJ whole genome shotgun (WGS) entry which is preliminary data.</text>
</comment>
<evidence type="ECO:0000256" key="1">
    <source>
        <dbReference type="ARBA" id="ARBA00009283"/>
    </source>
</evidence>
<evidence type="ECO:0000256" key="2">
    <source>
        <dbReference type="ARBA" id="ARBA00022801"/>
    </source>
</evidence>
<evidence type="ECO:0000313" key="7">
    <source>
        <dbReference type="Proteomes" id="UP001154282"/>
    </source>
</evidence>
<dbReference type="Pfam" id="PF01150">
    <property type="entry name" value="GDA1_CD39"/>
    <property type="match status" value="1"/>
</dbReference>
<dbReference type="PANTHER" id="PTHR11782">
    <property type="entry name" value="ADENOSINE/GUANOSINE DIPHOSPHATASE"/>
    <property type="match status" value="1"/>
</dbReference>
<dbReference type="GO" id="GO:0017110">
    <property type="term" value="F:nucleoside diphosphate phosphatase activity"/>
    <property type="evidence" value="ECO:0007669"/>
    <property type="project" value="TreeGrafter"/>
</dbReference>
<proteinExistence type="inferred from homology"/>
<keyword evidence="7" id="KW-1185">Reference proteome</keyword>
<organism evidence="6 7">
    <name type="scientific">Linum tenue</name>
    <dbReference type="NCBI Taxonomy" id="586396"/>
    <lineage>
        <taxon>Eukaryota</taxon>
        <taxon>Viridiplantae</taxon>
        <taxon>Streptophyta</taxon>
        <taxon>Embryophyta</taxon>
        <taxon>Tracheophyta</taxon>
        <taxon>Spermatophyta</taxon>
        <taxon>Magnoliopsida</taxon>
        <taxon>eudicotyledons</taxon>
        <taxon>Gunneridae</taxon>
        <taxon>Pentapetalae</taxon>
        <taxon>rosids</taxon>
        <taxon>fabids</taxon>
        <taxon>Malpighiales</taxon>
        <taxon>Linaceae</taxon>
        <taxon>Linum</taxon>
    </lineage>
</organism>
<keyword evidence="4" id="KW-0547">Nucleotide-binding</keyword>
<keyword evidence="4" id="KW-0067">ATP-binding</keyword>
<evidence type="ECO:0008006" key="8">
    <source>
        <dbReference type="Google" id="ProtNLM"/>
    </source>
</evidence>
<dbReference type="EMBL" id="CAMGYJ010000006">
    <property type="protein sequence ID" value="CAI0433854.1"/>
    <property type="molecule type" value="Genomic_DNA"/>
</dbReference>
<dbReference type="AlphaFoldDB" id="A0AAV0LH04"/>
<dbReference type="GO" id="GO:0016020">
    <property type="term" value="C:membrane"/>
    <property type="evidence" value="ECO:0007669"/>
    <property type="project" value="TreeGrafter"/>
</dbReference>
<keyword evidence="5" id="KW-1133">Transmembrane helix</keyword>
<keyword evidence="5" id="KW-0472">Membrane</keyword>
<evidence type="ECO:0000256" key="3">
    <source>
        <dbReference type="PIRSR" id="PIRSR600407-1"/>
    </source>
</evidence>
<accession>A0AAV0LH04</accession>
<dbReference type="PANTHER" id="PTHR11782:SF83">
    <property type="entry name" value="GUANOSINE-DIPHOSPHATASE"/>
    <property type="match status" value="1"/>
</dbReference>
<evidence type="ECO:0000256" key="5">
    <source>
        <dbReference type="SAM" id="Phobius"/>
    </source>
</evidence>
<reference evidence="6" key="1">
    <citation type="submission" date="2022-08" db="EMBL/GenBank/DDBJ databases">
        <authorList>
            <person name="Gutierrez-Valencia J."/>
        </authorList>
    </citation>
    <scope>NUCLEOTIDE SEQUENCE</scope>
</reference>
<dbReference type="Proteomes" id="UP001154282">
    <property type="component" value="Unassembled WGS sequence"/>
</dbReference>
<sequence>MSKRNALRHENFSDKIQRYRSVLLVISIPMLLIGFVLFVMPGREEYEITNRKLSPNLKDSRNYAVIFDAGSSGSRVHVFCFDPNMDLIPIGGELELFLQLKPGLSYYAKDPRAAAESLTSLLDKAEAAVPRELRSKTPVRVGATAGLRALEGDASDRILQAVRDLLKDRSTLKSDANSVTVLDGSQEGSYQWSYASTVGVVDLGGGSVQMAYAISEADAAKAPRVTDGEDTYVHKMLLKGTTYYLYVHRSSSSSLRSSIMSSIYSSSEALETSISDSKIFLAYDTCSYLHYGLLAARAEILKVSDGSSNPCVLGGYDGTVNCFVIGKIHSLDFMSYQDTVIKISFLNRKYLCLPMISDWDDERCGNQEFNSSCFSMIET</sequence>
<dbReference type="Gene3D" id="3.30.420.40">
    <property type="match status" value="1"/>
</dbReference>
<comment type="similarity">
    <text evidence="1">Belongs to the GDA1/CD39 NTPase family.</text>
</comment>
<evidence type="ECO:0000256" key="4">
    <source>
        <dbReference type="PIRSR" id="PIRSR600407-2"/>
    </source>
</evidence>
<feature type="binding site" evidence="4">
    <location>
        <begin position="205"/>
        <end position="209"/>
    </location>
    <ligand>
        <name>ATP</name>
        <dbReference type="ChEBI" id="CHEBI:30616"/>
    </ligand>
</feature>
<dbReference type="GO" id="GO:0009134">
    <property type="term" value="P:nucleoside diphosphate catabolic process"/>
    <property type="evidence" value="ECO:0007669"/>
    <property type="project" value="TreeGrafter"/>
</dbReference>
<keyword evidence="2" id="KW-0378">Hydrolase</keyword>
<dbReference type="Gene3D" id="3.30.420.150">
    <property type="entry name" value="Exopolyphosphatase. Domain 2"/>
    <property type="match status" value="1"/>
</dbReference>
<protein>
    <recommendedName>
        <fullName evidence="8">Apyrase</fullName>
    </recommendedName>
</protein>
<name>A0AAV0LH04_9ROSI</name>
<evidence type="ECO:0000313" key="6">
    <source>
        <dbReference type="EMBL" id="CAI0433854.1"/>
    </source>
</evidence>
<feature type="active site" description="Proton acceptor" evidence="3">
    <location>
        <position position="187"/>
    </location>
</feature>
<dbReference type="InterPro" id="IPR000407">
    <property type="entry name" value="GDA1_CD39_NTPase"/>
</dbReference>